<dbReference type="Gene3D" id="1.20.5.1930">
    <property type="match status" value="1"/>
</dbReference>
<evidence type="ECO:0000256" key="3">
    <source>
        <dbReference type="ARBA" id="ARBA00022553"/>
    </source>
</evidence>
<keyword evidence="5" id="KW-0547">Nucleotide-binding</keyword>
<gene>
    <name evidence="13" type="ORF">IM660_08185</name>
</gene>
<reference evidence="13 14" key="1">
    <citation type="submission" date="2020-10" db="EMBL/GenBank/DDBJ databases">
        <title>Haloactinobacterium sp. RN3S43, a bacterium isolated from saline soil.</title>
        <authorList>
            <person name="Sun J.-Q."/>
        </authorList>
    </citation>
    <scope>NUCLEOTIDE SEQUENCE [LARGE SCALE GENOMIC DNA]</scope>
    <source>
        <strain evidence="13 14">RN3S43</strain>
    </source>
</reference>
<dbReference type="AlphaFoldDB" id="A0A7M1SX80"/>
<evidence type="ECO:0000256" key="2">
    <source>
        <dbReference type="ARBA" id="ARBA00012438"/>
    </source>
</evidence>
<dbReference type="Pfam" id="PF13796">
    <property type="entry name" value="Sensor"/>
    <property type="match status" value="1"/>
</dbReference>
<dbReference type="InterPro" id="IPR050482">
    <property type="entry name" value="Sensor_HK_TwoCompSys"/>
</dbReference>
<feature type="transmembrane region" description="Helical" evidence="9">
    <location>
        <begin position="135"/>
        <end position="157"/>
    </location>
</feature>
<feature type="domain" description="Histidine kinase/HSP90-like ATPase" evidence="10">
    <location>
        <begin position="349"/>
        <end position="433"/>
    </location>
</feature>
<dbReference type="GO" id="GO:0016020">
    <property type="term" value="C:membrane"/>
    <property type="evidence" value="ECO:0007669"/>
    <property type="project" value="InterPro"/>
</dbReference>
<dbReference type="RefSeq" id="WP_193498837.1">
    <property type="nucleotide sequence ID" value="NZ_CP063169.1"/>
</dbReference>
<comment type="catalytic activity">
    <reaction evidence="1">
        <text>ATP + protein L-histidine = ADP + protein N-phospho-L-histidine.</text>
        <dbReference type="EC" id="2.7.13.3"/>
    </reaction>
</comment>
<dbReference type="GO" id="GO:0000155">
    <property type="term" value="F:phosphorelay sensor kinase activity"/>
    <property type="evidence" value="ECO:0007669"/>
    <property type="project" value="InterPro"/>
</dbReference>
<evidence type="ECO:0000313" key="14">
    <source>
        <dbReference type="Proteomes" id="UP000593758"/>
    </source>
</evidence>
<dbReference type="CDD" id="cd16917">
    <property type="entry name" value="HATPase_UhpB-NarQ-NarX-like"/>
    <property type="match status" value="1"/>
</dbReference>
<dbReference type="Gene3D" id="3.30.565.10">
    <property type="entry name" value="Histidine kinase-like ATPase, C-terminal domain"/>
    <property type="match status" value="1"/>
</dbReference>
<accession>A0A7M1SX80</accession>
<feature type="transmembrane region" description="Helical" evidence="9">
    <location>
        <begin position="60"/>
        <end position="80"/>
    </location>
</feature>
<dbReference type="GO" id="GO:0046983">
    <property type="term" value="F:protein dimerization activity"/>
    <property type="evidence" value="ECO:0007669"/>
    <property type="project" value="InterPro"/>
</dbReference>
<dbReference type="PANTHER" id="PTHR24421">
    <property type="entry name" value="NITRATE/NITRITE SENSOR PROTEIN NARX-RELATED"/>
    <property type="match status" value="1"/>
</dbReference>
<keyword evidence="7" id="KW-0067">ATP-binding</keyword>
<feature type="domain" description="Putative sensor" evidence="12">
    <location>
        <begin position="35"/>
        <end position="212"/>
    </location>
</feature>
<dbReference type="SUPFAM" id="SSF55874">
    <property type="entry name" value="ATPase domain of HSP90 chaperone/DNA topoisomerase II/histidine kinase"/>
    <property type="match status" value="1"/>
</dbReference>
<dbReference type="Proteomes" id="UP000593758">
    <property type="component" value="Chromosome"/>
</dbReference>
<keyword evidence="8" id="KW-0902">Two-component regulatory system</keyword>
<dbReference type="InterPro" id="IPR011712">
    <property type="entry name" value="Sig_transdc_His_kin_sub3_dim/P"/>
</dbReference>
<keyword evidence="14" id="KW-1185">Reference proteome</keyword>
<protein>
    <recommendedName>
        <fullName evidence="2">histidine kinase</fullName>
        <ecNumber evidence="2">2.7.13.3</ecNumber>
    </recommendedName>
</protein>
<dbReference type="InterPro" id="IPR036890">
    <property type="entry name" value="HATPase_C_sf"/>
</dbReference>
<keyword evidence="9" id="KW-0472">Membrane</keyword>
<evidence type="ECO:0000256" key="4">
    <source>
        <dbReference type="ARBA" id="ARBA00022679"/>
    </source>
</evidence>
<dbReference type="Pfam" id="PF07730">
    <property type="entry name" value="HisKA_3"/>
    <property type="match status" value="1"/>
</dbReference>
<keyword evidence="9" id="KW-0812">Transmembrane</keyword>
<dbReference type="InterPro" id="IPR003594">
    <property type="entry name" value="HATPase_dom"/>
</dbReference>
<evidence type="ECO:0000259" key="11">
    <source>
        <dbReference type="Pfam" id="PF07730"/>
    </source>
</evidence>
<evidence type="ECO:0000256" key="6">
    <source>
        <dbReference type="ARBA" id="ARBA00022777"/>
    </source>
</evidence>
<dbReference type="GO" id="GO:0005524">
    <property type="term" value="F:ATP binding"/>
    <property type="evidence" value="ECO:0007669"/>
    <property type="project" value="UniProtKB-KW"/>
</dbReference>
<proteinExistence type="predicted"/>
<keyword evidence="3" id="KW-0597">Phosphoprotein</keyword>
<dbReference type="EC" id="2.7.13.3" evidence="2"/>
<evidence type="ECO:0000256" key="9">
    <source>
        <dbReference type="SAM" id="Phobius"/>
    </source>
</evidence>
<keyword evidence="9" id="KW-1133">Transmembrane helix</keyword>
<keyword evidence="6" id="KW-0418">Kinase</keyword>
<organism evidence="13 14">
    <name type="scientific">Ruania alkalisoli</name>
    <dbReference type="NCBI Taxonomy" id="2779775"/>
    <lineage>
        <taxon>Bacteria</taxon>
        <taxon>Bacillati</taxon>
        <taxon>Actinomycetota</taxon>
        <taxon>Actinomycetes</taxon>
        <taxon>Micrococcales</taxon>
        <taxon>Ruaniaceae</taxon>
        <taxon>Ruania</taxon>
    </lineage>
</organism>
<evidence type="ECO:0000256" key="8">
    <source>
        <dbReference type="ARBA" id="ARBA00023012"/>
    </source>
</evidence>
<dbReference type="Pfam" id="PF02518">
    <property type="entry name" value="HATPase_c"/>
    <property type="match status" value="1"/>
</dbReference>
<evidence type="ECO:0000256" key="1">
    <source>
        <dbReference type="ARBA" id="ARBA00000085"/>
    </source>
</evidence>
<feature type="domain" description="Signal transduction histidine kinase subgroup 3 dimerisation and phosphoacceptor" evidence="11">
    <location>
        <begin position="245"/>
        <end position="310"/>
    </location>
</feature>
<evidence type="ECO:0000259" key="10">
    <source>
        <dbReference type="Pfam" id="PF02518"/>
    </source>
</evidence>
<keyword evidence="4" id="KW-0808">Transferase</keyword>
<dbReference type="InterPro" id="IPR025828">
    <property type="entry name" value="Put_sensor_dom"/>
</dbReference>
<sequence length="433" mass="45214">MTAVEEPAEGGARRTGPGGGAWVTLLGRASRETGYLLLSLPLAIAGFVVFVAGVSVGSGLLVTLLGLPVLAVTLAASHGLGNLDRRRLAAIGYPVPRTRPYRTSERGVRRILARLAHGQSWLDLLYGLLRFPVSIATFVIAVVWWVAGAGAVLYIVWERFLPENDGGLADLLGYPGRAADIALTTVLGALLLVSAPWVVRGLVAVHRGLARITLGGTSTTALREQVESLTQSRAAAVDAEADTLRRIERDIHDGPQQRLVRMSMDLRAAQRRLAQDDADAAGTLIGEAIEQVQSSLEELRALSRGIAPPVLADRGLRAAIAAVAGRSPIPVELDVSLTADQRLAAARESAAYFVVTEALANAAKHSGAGLVRVSVSLTDDDTLVVRVSDDGVGGAHVGKGHGLAGLTDRLAGIDGTLQVISPEDGGTQVVATL</sequence>
<evidence type="ECO:0000256" key="5">
    <source>
        <dbReference type="ARBA" id="ARBA00022741"/>
    </source>
</evidence>
<dbReference type="EMBL" id="CP063169">
    <property type="protein sequence ID" value="QOR72196.1"/>
    <property type="molecule type" value="Genomic_DNA"/>
</dbReference>
<evidence type="ECO:0000259" key="12">
    <source>
        <dbReference type="Pfam" id="PF13796"/>
    </source>
</evidence>
<feature type="transmembrane region" description="Helical" evidence="9">
    <location>
        <begin position="35"/>
        <end position="54"/>
    </location>
</feature>
<name>A0A7M1SX80_9MICO</name>
<feature type="transmembrane region" description="Helical" evidence="9">
    <location>
        <begin position="178"/>
        <end position="199"/>
    </location>
</feature>
<evidence type="ECO:0000313" key="13">
    <source>
        <dbReference type="EMBL" id="QOR72196.1"/>
    </source>
</evidence>
<evidence type="ECO:0000256" key="7">
    <source>
        <dbReference type="ARBA" id="ARBA00022840"/>
    </source>
</evidence>
<dbReference type="PANTHER" id="PTHR24421:SF10">
    <property type="entry name" value="NITRATE_NITRITE SENSOR PROTEIN NARQ"/>
    <property type="match status" value="1"/>
</dbReference>
<dbReference type="KEGG" id="halt:IM660_08185"/>